<keyword evidence="2" id="KW-0964">Secreted</keyword>
<keyword evidence="3 5" id="KW-0732">Signal</keyword>
<name>F2VI88_PACLE</name>
<dbReference type="EMBL" id="GQ497446">
    <property type="protein sequence ID" value="ADN06258.1"/>
    <property type="molecule type" value="mRNA"/>
</dbReference>
<proteinExistence type="evidence at transcript level"/>
<dbReference type="PANTHER" id="PTHR14186:SF20">
    <property type="entry name" value="CYSTEINE-RICH MOTOR NEURON 1 PROTEIN-LIKE"/>
    <property type="match status" value="1"/>
</dbReference>
<dbReference type="GO" id="GO:0001558">
    <property type="term" value="P:regulation of cell growth"/>
    <property type="evidence" value="ECO:0007669"/>
    <property type="project" value="InterPro"/>
</dbReference>
<dbReference type="PROSITE" id="PS51323">
    <property type="entry name" value="IGFBP_N_2"/>
    <property type="match status" value="1"/>
</dbReference>
<dbReference type="GO" id="GO:0005576">
    <property type="term" value="C:extracellular region"/>
    <property type="evidence" value="ECO:0007669"/>
    <property type="project" value="UniProtKB-SubCell"/>
</dbReference>
<dbReference type="SUPFAM" id="SSF57184">
    <property type="entry name" value="Growth factor receptor domain"/>
    <property type="match status" value="1"/>
</dbReference>
<dbReference type="AlphaFoldDB" id="F2VI88"/>
<gene>
    <name evidence="7" type="primary">CHF</name>
</gene>
<evidence type="ECO:0000256" key="5">
    <source>
        <dbReference type="SAM" id="SignalP"/>
    </source>
</evidence>
<reference evidence="7" key="1">
    <citation type="journal article" date="2011" name="J. Immunol.">
        <title>Invertebrate hematopoiesis: an astakine-dependent novel hematopoietic factor.</title>
        <authorList>
            <person name="Lin X."/>
            <person name="Soderhall K."/>
            <person name="Soderhall I."/>
        </authorList>
    </citation>
    <scope>NUCLEOTIDE SEQUENCE</scope>
</reference>
<evidence type="ECO:0000313" key="7">
    <source>
        <dbReference type="EMBL" id="ADN06258.1"/>
    </source>
</evidence>
<dbReference type="InterPro" id="IPR011390">
    <property type="entry name" value="IGFBP_rP_mac25"/>
</dbReference>
<evidence type="ECO:0000256" key="3">
    <source>
        <dbReference type="ARBA" id="ARBA00022729"/>
    </source>
</evidence>
<evidence type="ECO:0000256" key="4">
    <source>
        <dbReference type="ARBA" id="ARBA00023157"/>
    </source>
</evidence>
<evidence type="ECO:0000256" key="2">
    <source>
        <dbReference type="ARBA" id="ARBA00022525"/>
    </source>
</evidence>
<keyword evidence="4" id="KW-1015">Disulfide bond</keyword>
<evidence type="ECO:0000259" key="6">
    <source>
        <dbReference type="PROSITE" id="PS51323"/>
    </source>
</evidence>
<dbReference type="SMART" id="SM00121">
    <property type="entry name" value="IB"/>
    <property type="match status" value="1"/>
</dbReference>
<feature type="domain" description="IGFBP N-terminal" evidence="6">
    <location>
        <begin position="20"/>
        <end position="95"/>
    </location>
</feature>
<protein>
    <submittedName>
        <fullName evidence="7">Crustacean hematopoietic factor</fullName>
    </submittedName>
</protein>
<dbReference type="PROSITE" id="PS51257">
    <property type="entry name" value="PROKAR_LIPOPROTEIN"/>
    <property type="match status" value="1"/>
</dbReference>
<organism evidence="7">
    <name type="scientific">Pacifastacus leniusculus</name>
    <name type="common">Signal crayfish</name>
    <dbReference type="NCBI Taxonomy" id="6720"/>
    <lineage>
        <taxon>Eukaryota</taxon>
        <taxon>Metazoa</taxon>
        <taxon>Ecdysozoa</taxon>
        <taxon>Arthropoda</taxon>
        <taxon>Crustacea</taxon>
        <taxon>Multicrustacea</taxon>
        <taxon>Malacostraca</taxon>
        <taxon>Eumalacostraca</taxon>
        <taxon>Eucarida</taxon>
        <taxon>Decapoda</taxon>
        <taxon>Pleocyemata</taxon>
        <taxon>Astacidea</taxon>
        <taxon>Astacoidea</taxon>
        <taxon>Astacidae</taxon>
        <taxon>Pacifastacus</taxon>
    </lineage>
</organism>
<dbReference type="InterPro" id="IPR009030">
    <property type="entry name" value="Growth_fac_rcpt_cys_sf"/>
</dbReference>
<accession>F2VI88</accession>
<evidence type="ECO:0000256" key="1">
    <source>
        <dbReference type="ARBA" id="ARBA00004613"/>
    </source>
</evidence>
<dbReference type="GO" id="GO:0009966">
    <property type="term" value="P:regulation of signal transduction"/>
    <property type="evidence" value="ECO:0007669"/>
    <property type="project" value="TreeGrafter"/>
</dbReference>
<dbReference type="Gene3D" id="4.10.40.20">
    <property type="match status" value="1"/>
</dbReference>
<sequence>MLRGTGVALLALLALIHMSAGLSCLPCEKRVCPLLKCAYGAEKDVCFCCNRCLKGVGEACGGIWNLDGSCAQGLVCSNPSTAAIPNQEPGVCKIKGKQNGY</sequence>
<feature type="chain" id="PRO_5003288997" evidence="5">
    <location>
        <begin position="22"/>
        <end position="101"/>
    </location>
</feature>
<dbReference type="InterPro" id="IPR000867">
    <property type="entry name" value="IGFBP-like"/>
</dbReference>
<comment type="subcellular location">
    <subcellularLocation>
        <location evidence="1">Secreted</location>
    </subcellularLocation>
</comment>
<dbReference type="GO" id="GO:0005520">
    <property type="term" value="F:insulin-like growth factor binding"/>
    <property type="evidence" value="ECO:0007669"/>
    <property type="project" value="InterPro"/>
</dbReference>
<feature type="signal peptide" evidence="5">
    <location>
        <begin position="1"/>
        <end position="21"/>
    </location>
</feature>
<dbReference type="PANTHER" id="PTHR14186">
    <property type="entry name" value="INSULIN-LIKE GROWTH FACTOR BINDING PROTEIN-RELATED"/>
    <property type="match status" value="1"/>
</dbReference>